<dbReference type="PROSITE" id="PS51755">
    <property type="entry name" value="OMPR_PHOB"/>
    <property type="match status" value="1"/>
</dbReference>
<dbReference type="Proteomes" id="UP000199515">
    <property type="component" value="Unassembled WGS sequence"/>
</dbReference>
<dbReference type="SMART" id="SM00028">
    <property type="entry name" value="TPR"/>
    <property type="match status" value="3"/>
</dbReference>
<dbReference type="InterPro" id="IPR001867">
    <property type="entry name" value="OmpR/PhoB-type_DNA-bd"/>
</dbReference>
<dbReference type="SMART" id="SM00862">
    <property type="entry name" value="Trans_reg_C"/>
    <property type="match status" value="1"/>
</dbReference>
<dbReference type="InterPro" id="IPR016032">
    <property type="entry name" value="Sig_transdc_resp-reg_C-effctor"/>
</dbReference>
<dbReference type="InterPro" id="IPR019734">
    <property type="entry name" value="TPR_rpt"/>
</dbReference>
<dbReference type="Pfam" id="PF03704">
    <property type="entry name" value="BTAD"/>
    <property type="match status" value="1"/>
</dbReference>
<dbReference type="InterPro" id="IPR011990">
    <property type="entry name" value="TPR-like_helical_dom_sf"/>
</dbReference>
<dbReference type="STRING" id="589385.SAMN05421504_11051"/>
<evidence type="ECO:0000256" key="3">
    <source>
        <dbReference type="ARBA" id="ARBA00023125"/>
    </source>
</evidence>
<dbReference type="GO" id="GO:0000160">
    <property type="term" value="P:phosphorelay signal transduction system"/>
    <property type="evidence" value="ECO:0007669"/>
    <property type="project" value="InterPro"/>
</dbReference>
<name>A0A1H3QSD0_9PSEU</name>
<proteinExistence type="inferred from homology"/>
<dbReference type="InterPro" id="IPR027417">
    <property type="entry name" value="P-loop_NTPase"/>
</dbReference>
<dbReference type="OrthoDB" id="3275754at2"/>
<sequence length="910" mass="98653">MTARFGVLGEIEIRFDGVPVDAGHARQRSVLAALLFDANRVVSADTLVDRVWGEQPPHRARGTLSSYLTRLRQALPSDVSITRHSGGYLLTVDPAAVDLHRARTLLRDARAAGTDDLAEPLLREALGLWRGEPFAGLDTPWVNGVRDTLDKERLAAELDLTDIRMRRGEHASLLPELSARAAERPLDERVAGQYLLALYRCDRQADALDGYERLRRRLATELGADPCQALRTLHQRMLRADPALAPATRRIPMPRQLPAPPHSFIGRARELAALGELLEVSGALPIAAVNGAGGTGKTWLAVHWAHRHLDRFPDGQLYVNLRGFDPSGSAVPPSAAIRALLDALGVDPSAIPSGVDAQAALYRSVLADKRMLVLLDNARDAAQVLPLLPGGSRCTVVATSRNQLTGLVTTHGARDLTLGVLAEAESRELLTRQLGTARVDAEPLAVNAFVRYCAGLPLALSIVAARAGRHPGFPLAALAEELEDRATRLDALGSGDLNADIRAVFSWSWHALGADALAVFPLLGTFPASDITPFAVASLAGLPLSRVRGLLRELEAANLVQQHSPGRYRMHDLLRLYGSEQATAEDAQAALRRVTEFYLHTAHAADRLLDPHRPSIELGPLPPGREPQALPDRAAALRWFAEEYANLGAMHRLAVESGWDETVWLLSRKMEAYRWLRGHADDSLVACRDAVAATGRLGDRRAEGWALVMLGHALTRSGHLDEAIATLRKSLSVLETTGDTQGMANAHMATGDTLGLRGEHLPALRHTRLATRLFRELGDVVWGAAALTMAAKCCARLGRTDAARACSEYALPLLRKHDNQEGESAALLVLGDVAPTSGEAIGYYERALEVLSGLGYTFYLPDIHAKLGETHAAAGDIPRARASWQDALELYAAQYRTADVRRMQDRLQGS</sequence>
<dbReference type="SUPFAM" id="SSF48452">
    <property type="entry name" value="TPR-like"/>
    <property type="match status" value="3"/>
</dbReference>
<evidence type="ECO:0000313" key="8">
    <source>
        <dbReference type="Proteomes" id="UP000199515"/>
    </source>
</evidence>
<dbReference type="EMBL" id="FNON01000010">
    <property type="protein sequence ID" value="SDZ16173.1"/>
    <property type="molecule type" value="Genomic_DNA"/>
</dbReference>
<reference evidence="7 8" key="1">
    <citation type="submission" date="2016-10" db="EMBL/GenBank/DDBJ databases">
        <authorList>
            <person name="de Groot N.N."/>
        </authorList>
    </citation>
    <scope>NUCLEOTIDE SEQUENCE [LARGE SCALE GENOMIC DNA]</scope>
    <source>
        <strain evidence="7 8">CPCC 202699</strain>
    </source>
</reference>
<dbReference type="PRINTS" id="PR00364">
    <property type="entry name" value="DISEASERSIST"/>
</dbReference>
<dbReference type="InterPro" id="IPR051677">
    <property type="entry name" value="AfsR-DnrI-RedD_regulator"/>
</dbReference>
<dbReference type="RefSeq" id="WP_091296989.1">
    <property type="nucleotide sequence ID" value="NZ_FNON01000010.1"/>
</dbReference>
<keyword evidence="8" id="KW-1185">Reference proteome</keyword>
<accession>A0A1H3QSD0</accession>
<evidence type="ECO:0000313" key="7">
    <source>
        <dbReference type="EMBL" id="SDZ16173.1"/>
    </source>
</evidence>
<evidence type="ECO:0000256" key="2">
    <source>
        <dbReference type="ARBA" id="ARBA00023015"/>
    </source>
</evidence>
<gene>
    <name evidence="7" type="ORF">SAMN05421504_11051</name>
</gene>
<dbReference type="AlphaFoldDB" id="A0A1H3QSD0"/>
<dbReference type="SUPFAM" id="SSF52540">
    <property type="entry name" value="P-loop containing nucleoside triphosphate hydrolases"/>
    <property type="match status" value="1"/>
</dbReference>
<evidence type="ECO:0000256" key="5">
    <source>
        <dbReference type="PROSITE-ProRule" id="PRU01091"/>
    </source>
</evidence>
<dbReference type="GO" id="GO:0006355">
    <property type="term" value="P:regulation of DNA-templated transcription"/>
    <property type="evidence" value="ECO:0007669"/>
    <property type="project" value="InterPro"/>
</dbReference>
<keyword evidence="2" id="KW-0805">Transcription regulation</keyword>
<dbReference type="InterPro" id="IPR036388">
    <property type="entry name" value="WH-like_DNA-bd_sf"/>
</dbReference>
<dbReference type="PANTHER" id="PTHR35807:SF1">
    <property type="entry name" value="TRANSCRIPTIONAL REGULATOR REDD"/>
    <property type="match status" value="1"/>
</dbReference>
<dbReference type="Pfam" id="PF00486">
    <property type="entry name" value="Trans_reg_C"/>
    <property type="match status" value="1"/>
</dbReference>
<dbReference type="Gene3D" id="3.40.50.300">
    <property type="entry name" value="P-loop containing nucleotide triphosphate hydrolases"/>
    <property type="match status" value="1"/>
</dbReference>
<evidence type="ECO:0000256" key="1">
    <source>
        <dbReference type="ARBA" id="ARBA00005820"/>
    </source>
</evidence>
<organism evidence="7 8">
    <name type="scientific">Amycolatopsis xylanica</name>
    <dbReference type="NCBI Taxonomy" id="589385"/>
    <lineage>
        <taxon>Bacteria</taxon>
        <taxon>Bacillati</taxon>
        <taxon>Actinomycetota</taxon>
        <taxon>Actinomycetes</taxon>
        <taxon>Pseudonocardiales</taxon>
        <taxon>Pseudonocardiaceae</taxon>
        <taxon>Amycolatopsis</taxon>
    </lineage>
</organism>
<evidence type="ECO:0000256" key="4">
    <source>
        <dbReference type="ARBA" id="ARBA00023163"/>
    </source>
</evidence>
<dbReference type="Pfam" id="PF13181">
    <property type="entry name" value="TPR_8"/>
    <property type="match status" value="1"/>
</dbReference>
<protein>
    <submittedName>
        <fullName evidence="7">DNA-binding transcriptional activator of the SARP family</fullName>
    </submittedName>
</protein>
<feature type="domain" description="OmpR/PhoB-type" evidence="6">
    <location>
        <begin position="1"/>
        <end position="92"/>
    </location>
</feature>
<dbReference type="PANTHER" id="PTHR35807">
    <property type="entry name" value="TRANSCRIPTIONAL REGULATOR REDD-RELATED"/>
    <property type="match status" value="1"/>
</dbReference>
<keyword evidence="3 5" id="KW-0238">DNA-binding</keyword>
<dbReference type="Gene3D" id="1.10.10.10">
    <property type="entry name" value="Winged helix-like DNA-binding domain superfamily/Winged helix DNA-binding domain"/>
    <property type="match status" value="1"/>
</dbReference>
<dbReference type="InterPro" id="IPR005158">
    <property type="entry name" value="BTAD"/>
</dbReference>
<dbReference type="GO" id="GO:0043531">
    <property type="term" value="F:ADP binding"/>
    <property type="evidence" value="ECO:0007669"/>
    <property type="project" value="InterPro"/>
</dbReference>
<keyword evidence="4" id="KW-0804">Transcription</keyword>
<dbReference type="SUPFAM" id="SSF46894">
    <property type="entry name" value="C-terminal effector domain of the bipartite response regulators"/>
    <property type="match status" value="1"/>
</dbReference>
<dbReference type="CDD" id="cd15831">
    <property type="entry name" value="BTAD"/>
    <property type="match status" value="1"/>
</dbReference>
<evidence type="ECO:0000259" key="6">
    <source>
        <dbReference type="PROSITE" id="PS51755"/>
    </source>
</evidence>
<feature type="DNA-binding region" description="OmpR/PhoB-type" evidence="5">
    <location>
        <begin position="1"/>
        <end position="92"/>
    </location>
</feature>
<comment type="similarity">
    <text evidence="1">Belongs to the AfsR/DnrI/RedD regulatory family.</text>
</comment>
<dbReference type="GO" id="GO:0003677">
    <property type="term" value="F:DNA binding"/>
    <property type="evidence" value="ECO:0007669"/>
    <property type="project" value="UniProtKB-UniRule"/>
</dbReference>
<dbReference type="Gene3D" id="1.25.40.10">
    <property type="entry name" value="Tetratricopeptide repeat domain"/>
    <property type="match status" value="2"/>
</dbReference>
<dbReference type="SMART" id="SM01043">
    <property type="entry name" value="BTAD"/>
    <property type="match status" value="1"/>
</dbReference>